<reference evidence="14 15" key="1">
    <citation type="submission" date="2023-08" db="EMBL/GenBank/DDBJ databases">
        <authorList>
            <person name="Folkvardsen B D."/>
            <person name="Norman A."/>
        </authorList>
    </citation>
    <scope>NUCLEOTIDE SEQUENCE [LARGE SCALE GENOMIC DNA]</scope>
    <source>
        <strain evidence="14 15">Mu0050</strain>
    </source>
</reference>
<proteinExistence type="inferred from homology"/>
<keyword evidence="4 12" id="KW-0963">Cytoplasm</keyword>
<evidence type="ECO:0000256" key="2">
    <source>
        <dbReference type="ARBA" id="ARBA00006597"/>
    </source>
</evidence>
<feature type="binding site" evidence="12">
    <location>
        <position position="59"/>
    </location>
    <ligand>
        <name>[4Fe-4S] cluster</name>
        <dbReference type="ChEBI" id="CHEBI:49883"/>
    </ligand>
</feature>
<keyword evidence="10 12" id="KW-1015">Disulfide bond</keyword>
<dbReference type="InterPro" id="IPR034768">
    <property type="entry name" value="4FE4S_WBL"/>
</dbReference>
<keyword evidence="7 12" id="KW-0411">Iron-sulfur</keyword>
<dbReference type="Proteomes" id="UP001190466">
    <property type="component" value="Chromosome"/>
</dbReference>
<keyword evidence="8 12" id="KW-0805">Transcription regulation</keyword>
<dbReference type="InterPro" id="IPR003482">
    <property type="entry name" value="Whib"/>
</dbReference>
<sequence>MNRRRPAVLAEAWEWQQRAACIGQDGLFFHPDGERGRHRRARQLRAKALCERCPVRRQCREHAMRFPENYGTWGGLAEEERDVIGDGARPFGRRVRRAEFHESPRP</sequence>
<evidence type="ECO:0000256" key="11">
    <source>
        <dbReference type="ARBA" id="ARBA00023163"/>
    </source>
</evidence>
<evidence type="ECO:0000256" key="6">
    <source>
        <dbReference type="ARBA" id="ARBA00023004"/>
    </source>
</evidence>
<comment type="similarity">
    <text evidence="2 12">Belongs to the WhiB family.</text>
</comment>
<feature type="binding site" evidence="12">
    <location>
        <position position="50"/>
    </location>
    <ligand>
        <name>[4Fe-4S] cluster</name>
        <dbReference type="ChEBI" id="CHEBI:49883"/>
    </ligand>
</feature>
<dbReference type="HAMAP" id="MF_01479">
    <property type="entry name" value="WhiB"/>
    <property type="match status" value="1"/>
</dbReference>
<keyword evidence="15" id="KW-1185">Reference proteome</keyword>
<keyword evidence="6 12" id="KW-0408">Iron</keyword>
<name>A0ABN9P6V6_9MYCO</name>
<feature type="domain" description="4Fe-4S Wbl-type" evidence="13">
    <location>
        <begin position="20"/>
        <end position="83"/>
    </location>
</feature>
<comment type="cofactor">
    <cofactor evidence="12">
        <name>[4Fe-4S] cluster</name>
        <dbReference type="ChEBI" id="CHEBI:49883"/>
    </cofactor>
    <text evidence="12">Binds 1 [4Fe-4S] cluster per subunit. Following nitrosylation of the [4Fe-4S] cluster binds 1 [4Fe-8(NO)] cluster per subunit.</text>
</comment>
<dbReference type="RefSeq" id="WP_316511993.1">
    <property type="nucleotide sequence ID" value="NZ_OY726395.1"/>
</dbReference>
<gene>
    <name evidence="12" type="primary">whiB</name>
    <name evidence="14" type="ORF">MU0050_003978</name>
</gene>
<evidence type="ECO:0000313" key="15">
    <source>
        <dbReference type="Proteomes" id="UP001190466"/>
    </source>
</evidence>
<comment type="PTM">
    <text evidence="12">Upon Fe-S cluster removal intramolecular disulfide bonds are formed.</text>
</comment>
<keyword evidence="9 12" id="KW-0238">DNA-binding</keyword>
<evidence type="ECO:0000256" key="12">
    <source>
        <dbReference type="HAMAP-Rule" id="MF_01479"/>
    </source>
</evidence>
<accession>A0ABN9P6V6</accession>
<protein>
    <recommendedName>
        <fullName evidence="12">Transcriptional regulator WhiB</fullName>
    </recommendedName>
</protein>
<evidence type="ECO:0000313" key="14">
    <source>
        <dbReference type="EMBL" id="CAJ1585903.1"/>
    </source>
</evidence>
<keyword evidence="3 12" id="KW-0004">4Fe-4S</keyword>
<evidence type="ECO:0000256" key="10">
    <source>
        <dbReference type="ARBA" id="ARBA00023157"/>
    </source>
</evidence>
<dbReference type="PANTHER" id="PTHR38839:SF5">
    <property type="entry name" value="TRANSCRIPTIONAL REGULATOR WHID"/>
    <property type="match status" value="1"/>
</dbReference>
<evidence type="ECO:0000256" key="7">
    <source>
        <dbReference type="ARBA" id="ARBA00023014"/>
    </source>
</evidence>
<feature type="binding site" evidence="12">
    <location>
        <position position="53"/>
    </location>
    <ligand>
        <name>[4Fe-4S] cluster</name>
        <dbReference type="ChEBI" id="CHEBI:49883"/>
    </ligand>
</feature>
<evidence type="ECO:0000256" key="1">
    <source>
        <dbReference type="ARBA" id="ARBA00004496"/>
    </source>
</evidence>
<evidence type="ECO:0000256" key="9">
    <source>
        <dbReference type="ARBA" id="ARBA00023125"/>
    </source>
</evidence>
<dbReference type="PROSITE" id="PS51674">
    <property type="entry name" value="4FE4S_WBL"/>
    <property type="match status" value="1"/>
</dbReference>
<comment type="subcellular location">
    <subcellularLocation>
        <location evidence="1 12">Cytoplasm</location>
    </subcellularLocation>
</comment>
<evidence type="ECO:0000256" key="5">
    <source>
        <dbReference type="ARBA" id="ARBA00022723"/>
    </source>
</evidence>
<feature type="binding site" evidence="12">
    <location>
        <position position="21"/>
    </location>
    <ligand>
        <name>[4Fe-4S] cluster</name>
        <dbReference type="ChEBI" id="CHEBI:49883"/>
    </ligand>
</feature>
<evidence type="ECO:0000256" key="3">
    <source>
        <dbReference type="ARBA" id="ARBA00022485"/>
    </source>
</evidence>
<comment type="function">
    <text evidence="12">Acts as a transcriptional regulator. Probably redox-responsive. The apo- but not holo-form probably binds DNA.</text>
</comment>
<comment type="PTM">
    <text evidence="12">The Fe-S cluster can be nitrosylated by nitric oxide (NO).</text>
</comment>
<dbReference type="Pfam" id="PF02467">
    <property type="entry name" value="Whib"/>
    <property type="match status" value="1"/>
</dbReference>
<organism evidence="14 15">
    <name type="scientific">[Mycobacterium] wendilense</name>
    <dbReference type="NCBI Taxonomy" id="3064284"/>
    <lineage>
        <taxon>Bacteria</taxon>
        <taxon>Bacillati</taxon>
        <taxon>Actinomycetota</taxon>
        <taxon>Actinomycetes</taxon>
        <taxon>Mycobacteriales</taxon>
        <taxon>Mycobacteriaceae</taxon>
        <taxon>Mycolicibacter</taxon>
    </lineage>
</organism>
<keyword evidence="11 12" id="KW-0804">Transcription</keyword>
<evidence type="ECO:0000256" key="4">
    <source>
        <dbReference type="ARBA" id="ARBA00022490"/>
    </source>
</evidence>
<keyword evidence="5 12" id="KW-0479">Metal-binding</keyword>
<dbReference type="EMBL" id="OY726395">
    <property type="protein sequence ID" value="CAJ1585903.1"/>
    <property type="molecule type" value="Genomic_DNA"/>
</dbReference>
<dbReference type="PANTHER" id="PTHR38839">
    <property type="entry name" value="TRANSCRIPTIONAL REGULATOR WHID-RELATED"/>
    <property type="match status" value="1"/>
</dbReference>
<evidence type="ECO:0000256" key="8">
    <source>
        <dbReference type="ARBA" id="ARBA00023015"/>
    </source>
</evidence>
<evidence type="ECO:0000259" key="13">
    <source>
        <dbReference type="PROSITE" id="PS51674"/>
    </source>
</evidence>